<evidence type="ECO:0000256" key="1">
    <source>
        <dbReference type="SAM" id="Phobius"/>
    </source>
</evidence>
<sequence length="156" mass="15897">MPASTTHTAHTTTALQIGVKVLPRLLLVGAPTGAVLGAGLGAVFATVNDDSQMLMGAIGAGAGCLMATVVQLLNTVVVATVWRWRPGAFHLAHALTPVLATAAAAVSITSVLDVWGIPTAIGLGVPLVYGLLALAIALMSVRWCLRPAAHSLYDRA</sequence>
<keyword evidence="1" id="KW-1133">Transmembrane helix</keyword>
<organism evidence="2 3">
    <name type="scientific">Kineococcus mangrovi</name>
    <dbReference type="NCBI Taxonomy" id="1660183"/>
    <lineage>
        <taxon>Bacteria</taxon>
        <taxon>Bacillati</taxon>
        <taxon>Actinomycetota</taxon>
        <taxon>Actinomycetes</taxon>
        <taxon>Kineosporiales</taxon>
        <taxon>Kineosporiaceae</taxon>
        <taxon>Kineococcus</taxon>
    </lineage>
</organism>
<feature type="transmembrane region" description="Helical" evidence="1">
    <location>
        <begin position="94"/>
        <end position="117"/>
    </location>
</feature>
<keyword evidence="3" id="KW-1185">Reference proteome</keyword>
<keyword evidence="1" id="KW-0472">Membrane</keyword>
<gene>
    <name evidence="2" type="ORF">AB2L28_13575</name>
</gene>
<accession>A0ABV4I440</accession>
<name>A0ABV4I440_9ACTN</name>
<evidence type="ECO:0008006" key="4">
    <source>
        <dbReference type="Google" id="ProtNLM"/>
    </source>
</evidence>
<feature type="transmembrane region" description="Helical" evidence="1">
    <location>
        <begin position="53"/>
        <end position="82"/>
    </location>
</feature>
<feature type="transmembrane region" description="Helical" evidence="1">
    <location>
        <begin position="123"/>
        <end position="145"/>
    </location>
</feature>
<dbReference type="Proteomes" id="UP001566476">
    <property type="component" value="Unassembled WGS sequence"/>
</dbReference>
<proteinExistence type="predicted"/>
<keyword evidence="1" id="KW-0812">Transmembrane</keyword>
<reference evidence="2 3" key="1">
    <citation type="submission" date="2024-07" db="EMBL/GenBank/DDBJ databases">
        <authorList>
            <person name="Thanompreechachai J."/>
            <person name="Duangmal K."/>
        </authorList>
    </citation>
    <scope>NUCLEOTIDE SEQUENCE [LARGE SCALE GENOMIC DNA]</scope>
    <source>
        <strain evidence="2 3">TBRC 1896</strain>
    </source>
</reference>
<comment type="caution">
    <text evidence="2">The sequence shown here is derived from an EMBL/GenBank/DDBJ whole genome shotgun (WGS) entry which is preliminary data.</text>
</comment>
<feature type="transmembrane region" description="Helical" evidence="1">
    <location>
        <begin position="25"/>
        <end position="47"/>
    </location>
</feature>
<dbReference type="RefSeq" id="WP_370719514.1">
    <property type="nucleotide sequence ID" value="NZ_JBGGTQ010000006.1"/>
</dbReference>
<evidence type="ECO:0000313" key="3">
    <source>
        <dbReference type="Proteomes" id="UP001566476"/>
    </source>
</evidence>
<dbReference type="EMBL" id="JBGGTQ010000006">
    <property type="protein sequence ID" value="MEZ0493266.1"/>
    <property type="molecule type" value="Genomic_DNA"/>
</dbReference>
<protein>
    <recommendedName>
        <fullName evidence="4">Polysaccharide biosynthesis protein C-terminal domain-containing protein</fullName>
    </recommendedName>
</protein>
<evidence type="ECO:0000313" key="2">
    <source>
        <dbReference type="EMBL" id="MEZ0493266.1"/>
    </source>
</evidence>